<dbReference type="NCBIfam" id="NF006870">
    <property type="entry name" value="PRK09364.1"/>
    <property type="match status" value="1"/>
</dbReference>
<keyword evidence="4" id="KW-0501">Molybdenum cofactor biosynthesis</keyword>
<dbReference type="EC" id="4.6.1.17" evidence="3"/>
<comment type="caution">
    <text evidence="8">The sequence shown here is derived from an EMBL/GenBank/DDBJ whole genome shotgun (WGS) entry which is preliminary data.</text>
</comment>
<dbReference type="UniPathway" id="UPA00344"/>
<dbReference type="NCBIfam" id="TIGR00581">
    <property type="entry name" value="moaC"/>
    <property type="match status" value="1"/>
</dbReference>
<evidence type="ECO:0000256" key="3">
    <source>
        <dbReference type="ARBA" id="ARBA00012575"/>
    </source>
</evidence>
<feature type="domain" description="Molybdopterin cofactor biosynthesis C (MoaC)" evidence="7">
    <location>
        <begin position="15"/>
        <end position="152"/>
    </location>
</feature>
<keyword evidence="9" id="KW-1185">Reference proteome</keyword>
<reference evidence="8 9" key="1">
    <citation type="submission" date="2011-01" db="EMBL/GenBank/DDBJ databases">
        <authorList>
            <person name="Muzny D."/>
            <person name="Qin X."/>
            <person name="Deng J."/>
            <person name="Jiang H."/>
            <person name="Liu Y."/>
            <person name="Qu J."/>
            <person name="Song X.-Z."/>
            <person name="Zhang L."/>
            <person name="Thornton R."/>
            <person name="Coyle M."/>
            <person name="Francisco L."/>
            <person name="Jackson L."/>
            <person name="Javaid M."/>
            <person name="Korchina V."/>
            <person name="Kovar C."/>
            <person name="Mata R."/>
            <person name="Mathew T."/>
            <person name="Ngo R."/>
            <person name="Nguyen L."/>
            <person name="Nguyen N."/>
            <person name="Okwuonu G."/>
            <person name="Ongeri F."/>
            <person name="Pham C."/>
            <person name="Simmons D."/>
            <person name="Wilczek-Boney K."/>
            <person name="Hale W."/>
            <person name="Jakkamsetti A."/>
            <person name="Pham P."/>
            <person name="Ruth R."/>
            <person name="San Lucas F."/>
            <person name="Warren J."/>
            <person name="Zhang J."/>
            <person name="Zhao Z."/>
            <person name="Zhou C."/>
            <person name="Zhu D."/>
            <person name="Lee S."/>
            <person name="Bess C."/>
            <person name="Blankenburg K."/>
            <person name="Forbes L."/>
            <person name="Fu Q."/>
            <person name="Gubbala S."/>
            <person name="Hirani K."/>
            <person name="Jayaseelan J.C."/>
            <person name="Lara F."/>
            <person name="Munidasa M."/>
            <person name="Palculict T."/>
            <person name="Patil S."/>
            <person name="Pu L.-L."/>
            <person name="Saada N."/>
            <person name="Tang L."/>
            <person name="Weissenberger G."/>
            <person name="Zhu Y."/>
            <person name="Hemphill L."/>
            <person name="Shang Y."/>
            <person name="Youmans B."/>
            <person name="Ayvaz T."/>
            <person name="Ross M."/>
            <person name="Santibanez J."/>
            <person name="Aqrawi P."/>
            <person name="Gross S."/>
            <person name="Joshi V."/>
            <person name="Fowler G."/>
            <person name="Nazareth L."/>
            <person name="Reid J."/>
            <person name="Worley K."/>
            <person name="Petrosino J."/>
            <person name="Highlander S."/>
            <person name="Gibbs R."/>
        </authorList>
    </citation>
    <scope>NUCLEOTIDE SEQUENCE [LARGE SCALE GENOMIC DNA]</scope>
    <source>
        <strain evidence="8 9">ATCC 33394</strain>
    </source>
</reference>
<dbReference type="GO" id="GO:0006777">
    <property type="term" value="P:Mo-molybdopterin cofactor biosynthetic process"/>
    <property type="evidence" value="ECO:0007669"/>
    <property type="project" value="UniProtKB-KW"/>
</dbReference>
<sequence>MSQITHLTSDGHTHMVDVSDKSVTKRIAVAEGTVYFPPEVYAQIQASHGQTAKGTITEIARIAGIMAAKNTAGIIPLCHPMMLERCKLFLEYQEDKSSLHIRAEVGVTHKTGVEMEALTAVSAAALTVYDMTKALSHDIVIGDIRLLHKSGGKSEFNR</sequence>
<dbReference type="GO" id="GO:0061798">
    <property type="term" value="F:GTP 3',8'-cyclase activity"/>
    <property type="evidence" value="ECO:0007669"/>
    <property type="project" value="TreeGrafter"/>
</dbReference>
<dbReference type="EMBL" id="AEWV01000042">
    <property type="protein sequence ID" value="EGC16430.1"/>
    <property type="molecule type" value="Genomic_DNA"/>
</dbReference>
<dbReference type="RefSeq" id="WP_003784470.1">
    <property type="nucleotide sequence ID" value="NZ_GL870929.1"/>
</dbReference>
<dbReference type="Proteomes" id="UP000004088">
    <property type="component" value="Unassembled WGS sequence"/>
</dbReference>
<dbReference type="HOGENOM" id="CLU_074693_1_0_4"/>
<dbReference type="PANTHER" id="PTHR22960">
    <property type="entry name" value="MOLYBDOPTERIN COFACTOR SYNTHESIS PROTEIN A"/>
    <property type="match status" value="1"/>
</dbReference>
<evidence type="ECO:0000256" key="5">
    <source>
        <dbReference type="ARBA" id="ARBA00023239"/>
    </source>
</evidence>
<dbReference type="InterPro" id="IPR023045">
    <property type="entry name" value="MoaC"/>
</dbReference>
<dbReference type="InterPro" id="IPR036522">
    <property type="entry name" value="MoaC_sf"/>
</dbReference>
<comment type="catalytic activity">
    <reaction evidence="1">
        <text>(8S)-3',8-cyclo-7,8-dihydroguanosine 5'-triphosphate = cyclic pyranopterin phosphate + diphosphate</text>
        <dbReference type="Rhea" id="RHEA:49580"/>
        <dbReference type="ChEBI" id="CHEBI:33019"/>
        <dbReference type="ChEBI" id="CHEBI:59648"/>
        <dbReference type="ChEBI" id="CHEBI:131766"/>
        <dbReference type="EC" id="4.6.1.17"/>
    </reaction>
</comment>
<dbReference type="InterPro" id="IPR002820">
    <property type="entry name" value="Mopterin_CF_biosynth-C_dom"/>
</dbReference>
<dbReference type="InterPro" id="IPR050105">
    <property type="entry name" value="MoCo_biosynth_MoaA/MoaC"/>
</dbReference>
<dbReference type="SUPFAM" id="SSF55040">
    <property type="entry name" value="Molybdenum cofactor biosynthesis protein C, MoaC"/>
    <property type="match status" value="1"/>
</dbReference>
<evidence type="ECO:0000313" key="9">
    <source>
        <dbReference type="Proteomes" id="UP000004088"/>
    </source>
</evidence>
<dbReference type="CDD" id="cd01420">
    <property type="entry name" value="MoaC_PE"/>
    <property type="match status" value="1"/>
</dbReference>
<evidence type="ECO:0000256" key="1">
    <source>
        <dbReference type="ARBA" id="ARBA00001637"/>
    </source>
</evidence>
<dbReference type="Pfam" id="PF01967">
    <property type="entry name" value="MoaC"/>
    <property type="match status" value="1"/>
</dbReference>
<gene>
    <name evidence="8" type="primary">moaC</name>
    <name evidence="8" type="ORF">HMPREF9098_2265</name>
</gene>
<protein>
    <recommendedName>
        <fullName evidence="3">cyclic pyranopterin monophosphate synthase</fullName>
        <ecNumber evidence="3">4.6.1.17</ecNumber>
    </recommendedName>
</protein>
<evidence type="ECO:0000256" key="6">
    <source>
        <dbReference type="ARBA" id="ARBA00055087"/>
    </source>
</evidence>
<evidence type="ECO:0000256" key="2">
    <source>
        <dbReference type="ARBA" id="ARBA00005046"/>
    </source>
</evidence>
<dbReference type="PANTHER" id="PTHR22960:SF0">
    <property type="entry name" value="MOLYBDENUM COFACTOR BIOSYNTHESIS PROTEIN 1"/>
    <property type="match status" value="1"/>
</dbReference>
<dbReference type="InterPro" id="IPR047594">
    <property type="entry name" value="MoaC_bact/euk"/>
</dbReference>
<dbReference type="AlphaFoldDB" id="F0F2D0"/>
<evidence type="ECO:0000259" key="7">
    <source>
        <dbReference type="Pfam" id="PF01967"/>
    </source>
</evidence>
<dbReference type="STRING" id="888741.HMPREF9098_2265"/>
<comment type="function">
    <text evidence="6">Catalyzes the conversion of (8S)-3',8-cyclo-7,8-dihydroguanosine 5'-triphosphate to cyclic pyranopterin monophosphate (cPMP).</text>
</comment>
<accession>F0F2D0</accession>
<evidence type="ECO:0000313" key="8">
    <source>
        <dbReference type="EMBL" id="EGC16430.1"/>
    </source>
</evidence>
<dbReference type="GO" id="GO:0061799">
    <property type="term" value="F:cyclic pyranopterin monophosphate synthase activity"/>
    <property type="evidence" value="ECO:0007669"/>
    <property type="project" value="UniProtKB-EC"/>
</dbReference>
<evidence type="ECO:0000256" key="4">
    <source>
        <dbReference type="ARBA" id="ARBA00023150"/>
    </source>
</evidence>
<organism evidence="8 9">
    <name type="scientific">Kingella denitrificans ATCC 33394</name>
    <dbReference type="NCBI Taxonomy" id="888741"/>
    <lineage>
        <taxon>Bacteria</taxon>
        <taxon>Pseudomonadati</taxon>
        <taxon>Pseudomonadota</taxon>
        <taxon>Betaproteobacteria</taxon>
        <taxon>Neisseriales</taxon>
        <taxon>Neisseriaceae</taxon>
        <taxon>Kingella</taxon>
    </lineage>
</organism>
<proteinExistence type="predicted"/>
<comment type="pathway">
    <text evidence="2">Cofactor biosynthesis; molybdopterin biosynthesis.</text>
</comment>
<dbReference type="Gene3D" id="3.30.70.640">
    <property type="entry name" value="Molybdopterin cofactor biosynthesis C (MoaC) domain"/>
    <property type="match status" value="1"/>
</dbReference>
<keyword evidence="5" id="KW-0456">Lyase</keyword>
<name>F0F2D0_9NEIS</name>